<gene>
    <name evidence="1" type="ORF">RHGRI_020808</name>
</gene>
<dbReference type="GO" id="GO:0000160">
    <property type="term" value="P:phosphorelay signal transduction system"/>
    <property type="evidence" value="ECO:0007669"/>
    <property type="project" value="InterPro"/>
</dbReference>
<dbReference type="EMBL" id="JACTNZ010000007">
    <property type="protein sequence ID" value="KAG5540698.1"/>
    <property type="molecule type" value="Genomic_DNA"/>
</dbReference>
<dbReference type="AlphaFoldDB" id="A0AAV6JJ07"/>
<proteinExistence type="predicted"/>
<keyword evidence="2" id="KW-1185">Reference proteome</keyword>
<evidence type="ECO:0000313" key="1">
    <source>
        <dbReference type="EMBL" id="KAG5540698.1"/>
    </source>
</evidence>
<comment type="caution">
    <text evidence="1">The sequence shown here is derived from an EMBL/GenBank/DDBJ whole genome shotgun (WGS) entry which is preliminary data.</text>
</comment>
<dbReference type="InterPro" id="IPR036641">
    <property type="entry name" value="HPT_dom_sf"/>
</dbReference>
<protein>
    <submittedName>
        <fullName evidence="1">Uncharacterized protein</fullName>
    </submittedName>
</protein>
<evidence type="ECO:0000313" key="2">
    <source>
        <dbReference type="Proteomes" id="UP000823749"/>
    </source>
</evidence>
<dbReference type="Proteomes" id="UP000823749">
    <property type="component" value="Chromosome 7"/>
</dbReference>
<organism evidence="1 2">
    <name type="scientific">Rhododendron griersonianum</name>
    <dbReference type="NCBI Taxonomy" id="479676"/>
    <lineage>
        <taxon>Eukaryota</taxon>
        <taxon>Viridiplantae</taxon>
        <taxon>Streptophyta</taxon>
        <taxon>Embryophyta</taxon>
        <taxon>Tracheophyta</taxon>
        <taxon>Spermatophyta</taxon>
        <taxon>Magnoliopsida</taxon>
        <taxon>eudicotyledons</taxon>
        <taxon>Gunneridae</taxon>
        <taxon>Pentapetalae</taxon>
        <taxon>asterids</taxon>
        <taxon>Ericales</taxon>
        <taxon>Ericaceae</taxon>
        <taxon>Ericoideae</taxon>
        <taxon>Rhodoreae</taxon>
        <taxon>Rhododendron</taxon>
    </lineage>
</organism>
<name>A0AAV6JJ07_9ERIC</name>
<dbReference type="Gene3D" id="1.20.120.160">
    <property type="entry name" value="HPT domain"/>
    <property type="match status" value="1"/>
</dbReference>
<reference evidence="1" key="1">
    <citation type="submission" date="2020-08" db="EMBL/GenBank/DDBJ databases">
        <title>Plant Genome Project.</title>
        <authorList>
            <person name="Zhang R.-G."/>
        </authorList>
    </citation>
    <scope>NUCLEOTIDE SEQUENCE</scope>
    <source>
        <strain evidence="1">WSP0</strain>
        <tissue evidence="1">Leaf</tissue>
    </source>
</reference>
<sequence>MKPTETSMAGPEGFLDDQFTTFQQLRDESYTEFVVEVVSLFFQDFQSPEASQ</sequence>
<accession>A0AAV6JJ07</accession>